<dbReference type="EMBL" id="RPDH01000002">
    <property type="protein sequence ID" value="RPE09814.1"/>
    <property type="molecule type" value="Genomic_DNA"/>
</dbReference>
<evidence type="ECO:0000259" key="5">
    <source>
        <dbReference type="Pfam" id="PF01266"/>
    </source>
</evidence>
<dbReference type="PANTHER" id="PTHR13847">
    <property type="entry name" value="SARCOSINE DEHYDROGENASE-RELATED"/>
    <property type="match status" value="1"/>
</dbReference>
<evidence type="ECO:0000256" key="3">
    <source>
        <dbReference type="ARBA" id="ARBA00022630"/>
    </source>
</evidence>
<dbReference type="PRINTS" id="PR00419">
    <property type="entry name" value="ADXRDTASE"/>
</dbReference>
<comment type="similarity">
    <text evidence="2">Belongs to the DadA oxidoreductase family.</text>
</comment>
<name>A0A3N4QDH4_9BACT</name>
<dbReference type="AlphaFoldDB" id="A0A3N4QDH4"/>
<dbReference type="InterPro" id="IPR036188">
    <property type="entry name" value="FAD/NAD-bd_sf"/>
</dbReference>
<reference evidence="6 7" key="1">
    <citation type="submission" date="2018-11" db="EMBL/GenBank/DDBJ databases">
        <title>Chitinophaga lutea sp.nov., isolate from arsenic contaminated soil.</title>
        <authorList>
            <person name="Zong Y."/>
        </authorList>
    </citation>
    <scope>NUCLEOTIDE SEQUENCE [LARGE SCALE GENOMIC DNA]</scope>
    <source>
        <strain evidence="6 7">ZY74</strain>
    </source>
</reference>
<comment type="caution">
    <text evidence="6">The sequence shown here is derived from an EMBL/GenBank/DDBJ whole genome shotgun (WGS) entry which is preliminary data.</text>
</comment>
<evidence type="ECO:0000313" key="6">
    <source>
        <dbReference type="EMBL" id="RPE09814.1"/>
    </source>
</evidence>
<dbReference type="Pfam" id="PF01266">
    <property type="entry name" value="DAO"/>
    <property type="match status" value="1"/>
</dbReference>
<dbReference type="SUPFAM" id="SSF51971">
    <property type="entry name" value="Nucleotide-binding domain"/>
    <property type="match status" value="1"/>
</dbReference>
<gene>
    <name evidence="6" type="ORF">EGT74_22880</name>
</gene>
<accession>A0A3N4QDH4</accession>
<dbReference type="GO" id="GO:0016491">
    <property type="term" value="F:oxidoreductase activity"/>
    <property type="evidence" value="ECO:0007669"/>
    <property type="project" value="UniProtKB-KW"/>
</dbReference>
<keyword evidence="4" id="KW-0560">Oxidoreductase</keyword>
<keyword evidence="7" id="KW-1185">Reference proteome</keyword>
<organism evidence="6 7">
    <name type="scientific">Chitinophaga lutea</name>
    <dbReference type="NCBI Taxonomy" id="2488634"/>
    <lineage>
        <taxon>Bacteria</taxon>
        <taxon>Pseudomonadati</taxon>
        <taxon>Bacteroidota</taxon>
        <taxon>Chitinophagia</taxon>
        <taxon>Chitinophagales</taxon>
        <taxon>Chitinophagaceae</taxon>
        <taxon>Chitinophaga</taxon>
    </lineage>
</organism>
<protein>
    <submittedName>
        <fullName evidence="6">TIGR03364 family FAD-dependent oxidoreductase</fullName>
    </submittedName>
</protein>
<dbReference type="InterPro" id="IPR006076">
    <property type="entry name" value="FAD-dep_OxRdtase"/>
</dbReference>
<dbReference type="Proteomes" id="UP000278351">
    <property type="component" value="Unassembled WGS sequence"/>
</dbReference>
<comment type="cofactor">
    <cofactor evidence="1">
        <name>FAD</name>
        <dbReference type="ChEBI" id="CHEBI:57692"/>
    </cofactor>
</comment>
<dbReference type="GO" id="GO:0005737">
    <property type="term" value="C:cytoplasm"/>
    <property type="evidence" value="ECO:0007669"/>
    <property type="project" value="TreeGrafter"/>
</dbReference>
<sequence>MLPQKQADVAVVGAGILGLAMAYHLALQGKSVVVFERSPRALGATVRNFGLVWVIGQQAGQVYERALYGREVWKELAAQTGLSCKETGSLHLAYHRDEVDVLEEFVQTPGIHSSLLTPDAAAGKSGAFKKEGLKAALWSPMEMSVNPREAAAVIAEFLQARHAVQFRFQTAVNHIAMPFIETKNEQWKVEQVYVCSGSDFETLYPASFAAAPITKCKLQMMRTIPQPAGWELGPALSTGLSLIHYASFAHCKSLEALRNRMHDTLPEYVQYGIHLLVSQNGAGELSIGDSHEYGDEVDPFDKELINQLILQYLPNFLQVPTLDIQERWHGVYPKLTNGATELVLQPEKGVTIVNGMGGAGMTLSFGLARDIVAKL</sequence>
<evidence type="ECO:0000256" key="1">
    <source>
        <dbReference type="ARBA" id="ARBA00001974"/>
    </source>
</evidence>
<evidence type="ECO:0000313" key="7">
    <source>
        <dbReference type="Proteomes" id="UP000278351"/>
    </source>
</evidence>
<dbReference type="PANTHER" id="PTHR13847:SF286">
    <property type="entry name" value="D-AMINO ACID DEHYDROGENASE"/>
    <property type="match status" value="1"/>
</dbReference>
<proteinExistence type="inferred from homology"/>
<dbReference type="InterPro" id="IPR017741">
    <property type="entry name" value="FAD-dependent_OxRdtase_HpnW"/>
</dbReference>
<dbReference type="NCBIfam" id="TIGR03364">
    <property type="entry name" value="HpnW_proposed"/>
    <property type="match status" value="1"/>
</dbReference>
<feature type="domain" description="FAD dependent oxidoreductase" evidence="5">
    <location>
        <begin position="8"/>
        <end position="372"/>
    </location>
</feature>
<dbReference type="RefSeq" id="WP_123848793.1">
    <property type="nucleotide sequence ID" value="NZ_RPDH01000002.1"/>
</dbReference>
<evidence type="ECO:0000256" key="2">
    <source>
        <dbReference type="ARBA" id="ARBA00009410"/>
    </source>
</evidence>
<dbReference type="Gene3D" id="3.50.50.60">
    <property type="entry name" value="FAD/NAD(P)-binding domain"/>
    <property type="match status" value="1"/>
</dbReference>
<evidence type="ECO:0000256" key="4">
    <source>
        <dbReference type="ARBA" id="ARBA00023002"/>
    </source>
</evidence>
<dbReference type="OrthoDB" id="9799943at2"/>
<keyword evidence="3" id="KW-0285">Flavoprotein</keyword>
<dbReference type="Gene3D" id="3.30.9.10">
    <property type="entry name" value="D-Amino Acid Oxidase, subunit A, domain 2"/>
    <property type="match status" value="1"/>
</dbReference>